<protein>
    <recommendedName>
        <fullName evidence="1">Methyltransferase FkbM domain-containing protein</fullName>
    </recommendedName>
</protein>
<dbReference type="InterPro" id="IPR006342">
    <property type="entry name" value="FkbM_mtfrase"/>
</dbReference>
<dbReference type="InterPro" id="IPR029063">
    <property type="entry name" value="SAM-dependent_MTases_sf"/>
</dbReference>
<evidence type="ECO:0000313" key="3">
    <source>
        <dbReference type="Proteomes" id="UP000465846"/>
    </source>
</evidence>
<dbReference type="AlphaFoldDB" id="A0A6C0UG89"/>
<dbReference type="SUPFAM" id="SSF53335">
    <property type="entry name" value="S-adenosyl-L-methionine-dependent methyltransferases"/>
    <property type="match status" value="1"/>
</dbReference>
<sequence>MVPWQTPSKKSAYEQALIRTIRREVKTGDSVTVVGGGNGISSVAAAKQAGPSGTVRVYEGSEERTEIIRNVFDINDVSNRCEISHGVVGPSISVEGNDDMAESIDPRSLAECDILELDCEGSEVTILKEMNIRPRIVIVETHAHFDAPAALVREILNERGYSVTHEAIDDPTRGIKILTAVRK</sequence>
<organism evidence="2 3">
    <name type="scientific">Halogeometricum borinquense</name>
    <dbReference type="NCBI Taxonomy" id="60847"/>
    <lineage>
        <taxon>Archaea</taxon>
        <taxon>Methanobacteriati</taxon>
        <taxon>Methanobacteriota</taxon>
        <taxon>Stenosarchaea group</taxon>
        <taxon>Halobacteria</taxon>
        <taxon>Halobacteriales</taxon>
        <taxon>Haloferacaceae</taxon>
        <taxon>Halogeometricum</taxon>
    </lineage>
</organism>
<dbReference type="Pfam" id="PF05050">
    <property type="entry name" value="Methyltransf_21"/>
    <property type="match status" value="1"/>
</dbReference>
<name>A0A6C0UG89_9EURY</name>
<proteinExistence type="predicted"/>
<feature type="domain" description="Methyltransferase FkbM" evidence="1">
    <location>
        <begin position="108"/>
        <end position="162"/>
    </location>
</feature>
<evidence type="ECO:0000259" key="1">
    <source>
        <dbReference type="Pfam" id="PF05050"/>
    </source>
</evidence>
<gene>
    <name evidence="2" type="ORF">G3I44_07930</name>
</gene>
<evidence type="ECO:0000313" key="2">
    <source>
        <dbReference type="EMBL" id="QIB74230.1"/>
    </source>
</evidence>
<dbReference type="EMBL" id="CP048739">
    <property type="protein sequence ID" value="QIB74230.1"/>
    <property type="molecule type" value="Genomic_DNA"/>
</dbReference>
<reference evidence="2 3" key="1">
    <citation type="submission" date="2020-02" db="EMBL/GenBank/DDBJ databases">
        <title>Whole genome sequence of Halogeometricum borinquense strain wsp4.</title>
        <authorList>
            <person name="Verma D.K."/>
            <person name="Gopal K."/>
            <person name="Prasad E.S."/>
        </authorList>
    </citation>
    <scope>NUCLEOTIDE SEQUENCE [LARGE SCALE GENOMIC DNA]</scope>
    <source>
        <strain evidence="3">wsp4</strain>
    </source>
</reference>
<dbReference type="Gene3D" id="3.40.50.150">
    <property type="entry name" value="Vaccinia Virus protein VP39"/>
    <property type="match status" value="1"/>
</dbReference>
<dbReference type="RefSeq" id="WP_163486169.1">
    <property type="nucleotide sequence ID" value="NZ_CP048739.1"/>
</dbReference>
<accession>A0A6C0UG89</accession>
<dbReference type="Proteomes" id="UP000465846">
    <property type="component" value="Chromosome"/>
</dbReference>
<dbReference type="GeneID" id="44079321"/>